<dbReference type="PANTHER" id="PTHR47359:SF3">
    <property type="entry name" value="NLP_P60 DOMAIN-CONTAINING PROTEIN-RELATED"/>
    <property type="match status" value="1"/>
</dbReference>
<evidence type="ECO:0000256" key="2">
    <source>
        <dbReference type="ARBA" id="ARBA00022670"/>
    </source>
</evidence>
<evidence type="ECO:0000256" key="8">
    <source>
        <dbReference type="SAM" id="Phobius"/>
    </source>
</evidence>
<evidence type="ECO:0000256" key="7">
    <source>
        <dbReference type="SAM" id="MobiDB-lite"/>
    </source>
</evidence>
<dbReference type="InterPro" id="IPR036779">
    <property type="entry name" value="LysM_dom_sf"/>
</dbReference>
<evidence type="ECO:0000256" key="3">
    <source>
        <dbReference type="ARBA" id="ARBA00022729"/>
    </source>
</evidence>
<organism evidence="11 12">
    <name type="scientific">Streptomyces lancefieldiae</name>
    <dbReference type="NCBI Taxonomy" id="3075520"/>
    <lineage>
        <taxon>Bacteria</taxon>
        <taxon>Bacillati</taxon>
        <taxon>Actinomycetota</taxon>
        <taxon>Actinomycetes</taxon>
        <taxon>Kitasatosporales</taxon>
        <taxon>Streptomycetaceae</taxon>
        <taxon>Streptomyces</taxon>
    </lineage>
</organism>
<dbReference type="SUPFAM" id="SSF54001">
    <property type="entry name" value="Cysteine proteinases"/>
    <property type="match status" value="1"/>
</dbReference>
<dbReference type="RefSeq" id="WP_311574781.1">
    <property type="nucleotide sequence ID" value="NZ_JAVRFH010000021.1"/>
</dbReference>
<keyword evidence="8" id="KW-1133">Transmembrane helix</keyword>
<dbReference type="EMBL" id="JAVRFH010000021">
    <property type="protein sequence ID" value="MDT0612708.1"/>
    <property type="molecule type" value="Genomic_DNA"/>
</dbReference>
<dbReference type="CDD" id="cd00118">
    <property type="entry name" value="LysM"/>
    <property type="match status" value="1"/>
</dbReference>
<reference evidence="11" key="1">
    <citation type="submission" date="2024-05" db="EMBL/GenBank/DDBJ databases">
        <title>30 novel species of actinomycetes from the DSMZ collection.</title>
        <authorList>
            <person name="Nouioui I."/>
        </authorList>
    </citation>
    <scope>NUCLEOTIDE SEQUENCE</scope>
    <source>
        <strain evidence="11">DSM 40712</strain>
    </source>
</reference>
<keyword evidence="2" id="KW-0645">Protease</keyword>
<comment type="similarity">
    <text evidence="1">Belongs to the peptidase C40 family.</text>
</comment>
<feature type="region of interest" description="Disordered" evidence="7">
    <location>
        <begin position="100"/>
        <end position="144"/>
    </location>
</feature>
<feature type="transmembrane region" description="Helical" evidence="8">
    <location>
        <begin position="70"/>
        <end position="94"/>
    </location>
</feature>
<comment type="caution">
    <text evidence="11">The sequence shown here is derived from an EMBL/GenBank/DDBJ whole genome shotgun (WGS) entry which is preliminary data.</text>
</comment>
<dbReference type="PROSITE" id="PS51782">
    <property type="entry name" value="LYSM"/>
    <property type="match status" value="1"/>
</dbReference>
<keyword evidence="3" id="KW-0732">Signal</keyword>
<dbReference type="InterPro" id="IPR038765">
    <property type="entry name" value="Papain-like_cys_pep_sf"/>
</dbReference>
<dbReference type="Pfam" id="PF00877">
    <property type="entry name" value="NLPC_P60"/>
    <property type="match status" value="1"/>
</dbReference>
<feature type="compositionally biased region" description="Basic residues" evidence="7">
    <location>
        <begin position="20"/>
        <end position="34"/>
    </location>
</feature>
<evidence type="ECO:0000256" key="6">
    <source>
        <dbReference type="ARBA" id="ARBA00022807"/>
    </source>
</evidence>
<keyword evidence="6" id="KW-0788">Thiol protease</keyword>
<dbReference type="InterPro" id="IPR018392">
    <property type="entry name" value="LysM"/>
</dbReference>
<feature type="domain" description="NlpC/P60" evidence="10">
    <location>
        <begin position="240"/>
        <end position="356"/>
    </location>
</feature>
<dbReference type="Pfam" id="PF01476">
    <property type="entry name" value="LysM"/>
    <property type="match status" value="1"/>
</dbReference>
<accession>A0ABU3ARZ8</accession>
<gene>
    <name evidence="11" type="ORF">RM812_21185</name>
</gene>
<protein>
    <submittedName>
        <fullName evidence="11">NlpC/P60 family protein</fullName>
    </submittedName>
</protein>
<proteinExistence type="inferred from homology"/>
<evidence type="ECO:0000256" key="4">
    <source>
        <dbReference type="ARBA" id="ARBA00022737"/>
    </source>
</evidence>
<feature type="compositionally biased region" description="Low complexity" evidence="7">
    <location>
        <begin position="190"/>
        <end position="216"/>
    </location>
</feature>
<feature type="region of interest" description="Disordered" evidence="7">
    <location>
        <begin position="190"/>
        <end position="243"/>
    </location>
</feature>
<evidence type="ECO:0000256" key="1">
    <source>
        <dbReference type="ARBA" id="ARBA00007074"/>
    </source>
</evidence>
<feature type="compositionally biased region" description="Basic and acidic residues" evidence="7">
    <location>
        <begin position="221"/>
        <end position="241"/>
    </location>
</feature>
<evidence type="ECO:0000256" key="5">
    <source>
        <dbReference type="ARBA" id="ARBA00022801"/>
    </source>
</evidence>
<evidence type="ECO:0000259" key="10">
    <source>
        <dbReference type="PROSITE" id="PS51935"/>
    </source>
</evidence>
<dbReference type="InterPro" id="IPR051794">
    <property type="entry name" value="PG_Endopeptidase_C40"/>
</dbReference>
<feature type="compositionally biased region" description="Polar residues" evidence="7">
    <location>
        <begin position="1"/>
        <end position="16"/>
    </location>
</feature>
<name>A0ABU3ARZ8_9ACTN</name>
<sequence>MTQQTLLPSRRQTTGEPTAKRHAPGRHAPKRHAPQKQALRKQTSQREPRPAPASHRRPRTPGPGSRKGRLAVSGVAGLVLAFVLSLLAGVLLAVHGPSGAPAADGPSVTLQPETPAEPTPTKPAEPTKPVEGGTAEAGPAKAEKVALRSGDTLWELARTHGTSVKVLQRLNDLGSSTLIYAGQTLDVPAAPGSAGSARQSSAAAPAAVAAGGQPSATSADKPAETETETAKPTKPTKRDRSAPSAVIAYARAQIGKPYVWGGTGPGGFDCSGLVMRAWERAGVKLPRTTWDQIHAGTATTRSRLVPGDLVLSYGGGHVGLYIGNGRIIHAPRPGTTITTAPLPAPSVVTAYRHIHL</sequence>
<dbReference type="SUPFAM" id="SSF54106">
    <property type="entry name" value="LysM domain"/>
    <property type="match status" value="1"/>
</dbReference>
<dbReference type="Gene3D" id="3.90.1720.10">
    <property type="entry name" value="endopeptidase domain like (from Nostoc punctiforme)"/>
    <property type="match status" value="1"/>
</dbReference>
<dbReference type="InterPro" id="IPR000064">
    <property type="entry name" value="NLP_P60_dom"/>
</dbReference>
<keyword evidence="8" id="KW-0472">Membrane</keyword>
<dbReference type="Gene3D" id="3.10.350.10">
    <property type="entry name" value="LysM domain"/>
    <property type="match status" value="1"/>
</dbReference>
<dbReference type="SMART" id="SM00257">
    <property type="entry name" value="LysM"/>
    <property type="match status" value="1"/>
</dbReference>
<dbReference type="PROSITE" id="PS51935">
    <property type="entry name" value="NLPC_P60"/>
    <property type="match status" value="1"/>
</dbReference>
<dbReference type="PANTHER" id="PTHR47359">
    <property type="entry name" value="PEPTIDOGLYCAN DL-ENDOPEPTIDASE CWLO"/>
    <property type="match status" value="1"/>
</dbReference>
<feature type="domain" description="LysM" evidence="9">
    <location>
        <begin position="143"/>
        <end position="187"/>
    </location>
</feature>
<evidence type="ECO:0000313" key="11">
    <source>
        <dbReference type="EMBL" id="MDT0612708.1"/>
    </source>
</evidence>
<keyword evidence="12" id="KW-1185">Reference proteome</keyword>
<feature type="region of interest" description="Disordered" evidence="7">
    <location>
        <begin position="1"/>
        <end position="68"/>
    </location>
</feature>
<keyword evidence="4" id="KW-0677">Repeat</keyword>
<keyword evidence="8" id="KW-0812">Transmembrane</keyword>
<evidence type="ECO:0000259" key="9">
    <source>
        <dbReference type="PROSITE" id="PS51782"/>
    </source>
</evidence>
<keyword evidence="5" id="KW-0378">Hydrolase</keyword>
<dbReference type="Proteomes" id="UP001180724">
    <property type="component" value="Unassembled WGS sequence"/>
</dbReference>
<evidence type="ECO:0000313" key="12">
    <source>
        <dbReference type="Proteomes" id="UP001180724"/>
    </source>
</evidence>